<dbReference type="InterPro" id="IPR041698">
    <property type="entry name" value="Methyltransf_25"/>
</dbReference>
<evidence type="ECO:0000256" key="1">
    <source>
        <dbReference type="ARBA" id="ARBA00022679"/>
    </source>
</evidence>
<keyword evidence="1" id="KW-0808">Transferase</keyword>
<dbReference type="Gene3D" id="3.40.50.150">
    <property type="entry name" value="Vaccinia Virus protein VP39"/>
    <property type="match status" value="1"/>
</dbReference>
<organism evidence="3 4">
    <name type="scientific">candidate division WOR-3 bacterium JGI_Cruoil_03_44_89</name>
    <dbReference type="NCBI Taxonomy" id="1973748"/>
    <lineage>
        <taxon>Bacteria</taxon>
        <taxon>Bacteria division WOR-3</taxon>
    </lineage>
</organism>
<accession>A0A235BYL4</accession>
<sequence>MGEIFERIANFYDLTNAWLTGDIPFYIEYAKKTRGPALELGCGTGRVLIPIAEAGIEIWGLDISKPMLEIAKRKAEKLTPPIRKNIKLIRGDMKEFELKKKFSYIFIAFRSFQSLLTKEDQNSCLGCVSSHLDKDGIFILDLFVPKHDLLAKERLSMYPEKNYNKKGNIVITQRAEVEYDLVSQNLKENKFYEWTDENGHFHREIWTFELSYLFRYEVELLLKKHGFEIGNVFGTFDKKPYNYYSGEQIFVARKR</sequence>
<comment type="caution">
    <text evidence="3">The sequence shown here is derived from an EMBL/GenBank/DDBJ whole genome shotgun (WGS) entry which is preliminary data.</text>
</comment>
<protein>
    <recommendedName>
        <fullName evidence="2">Methyltransferase domain-containing protein</fullName>
    </recommendedName>
</protein>
<proteinExistence type="predicted"/>
<dbReference type="PANTHER" id="PTHR43861">
    <property type="entry name" value="TRANS-ACONITATE 2-METHYLTRANSFERASE-RELATED"/>
    <property type="match status" value="1"/>
</dbReference>
<dbReference type="Proteomes" id="UP000215215">
    <property type="component" value="Unassembled WGS sequence"/>
</dbReference>
<gene>
    <name evidence="3" type="ORF">CH333_00930</name>
</gene>
<reference evidence="3 4" key="1">
    <citation type="submission" date="2017-07" db="EMBL/GenBank/DDBJ databases">
        <title>Recovery of genomes from metagenomes via a dereplication, aggregation, and scoring strategy.</title>
        <authorList>
            <person name="Sieber C.M."/>
            <person name="Probst A.J."/>
            <person name="Sharrar A."/>
            <person name="Thomas B.C."/>
            <person name="Hess M."/>
            <person name="Tringe S.G."/>
            <person name="Banfield J.F."/>
        </authorList>
    </citation>
    <scope>NUCLEOTIDE SEQUENCE [LARGE SCALE GENOMIC DNA]</scope>
    <source>
        <strain evidence="3">JGI_Cruoil_03_44_89</strain>
    </source>
</reference>
<feature type="domain" description="Methyltransferase" evidence="2">
    <location>
        <begin position="38"/>
        <end position="136"/>
    </location>
</feature>
<name>A0A235BYL4_UNCW3</name>
<evidence type="ECO:0000313" key="3">
    <source>
        <dbReference type="EMBL" id="OYD17453.1"/>
    </source>
</evidence>
<dbReference type="EMBL" id="NOZQ01000016">
    <property type="protein sequence ID" value="OYD17453.1"/>
    <property type="molecule type" value="Genomic_DNA"/>
</dbReference>
<dbReference type="Gene3D" id="2.20.25.110">
    <property type="entry name" value="S-adenosyl-L-methionine-dependent methyltransferases"/>
    <property type="match status" value="1"/>
</dbReference>
<dbReference type="GO" id="GO:0016740">
    <property type="term" value="F:transferase activity"/>
    <property type="evidence" value="ECO:0007669"/>
    <property type="project" value="UniProtKB-KW"/>
</dbReference>
<dbReference type="InterPro" id="IPR029063">
    <property type="entry name" value="SAM-dependent_MTases_sf"/>
</dbReference>
<dbReference type="CDD" id="cd02440">
    <property type="entry name" value="AdoMet_MTases"/>
    <property type="match status" value="1"/>
</dbReference>
<dbReference type="Pfam" id="PF13649">
    <property type="entry name" value="Methyltransf_25"/>
    <property type="match status" value="1"/>
</dbReference>
<dbReference type="AlphaFoldDB" id="A0A235BYL4"/>
<dbReference type="SUPFAM" id="SSF53335">
    <property type="entry name" value="S-adenosyl-L-methionine-dependent methyltransferases"/>
    <property type="match status" value="1"/>
</dbReference>
<evidence type="ECO:0000313" key="4">
    <source>
        <dbReference type="Proteomes" id="UP000215215"/>
    </source>
</evidence>
<evidence type="ECO:0000259" key="2">
    <source>
        <dbReference type="Pfam" id="PF13649"/>
    </source>
</evidence>